<dbReference type="PANTHER" id="PTHR31223">
    <property type="entry name" value="LOG FAMILY PROTEIN YJL055W"/>
    <property type="match status" value="1"/>
</dbReference>
<accession>H6LJK0</accession>
<evidence type="ECO:0000256" key="2">
    <source>
        <dbReference type="RuleBase" id="RU363015"/>
    </source>
</evidence>
<keyword evidence="4" id="KW-1185">Reference proteome</keyword>
<dbReference type="InterPro" id="IPR031100">
    <property type="entry name" value="LOG_fam"/>
</dbReference>
<name>H6LJK0_ACEWD</name>
<organism evidence="3 4">
    <name type="scientific">Acetobacterium woodii (strain ATCC 29683 / DSM 1030 / JCM 2381 / KCTC 1655 / WB1)</name>
    <dbReference type="NCBI Taxonomy" id="931626"/>
    <lineage>
        <taxon>Bacteria</taxon>
        <taxon>Bacillati</taxon>
        <taxon>Bacillota</taxon>
        <taxon>Clostridia</taxon>
        <taxon>Eubacteriales</taxon>
        <taxon>Eubacteriaceae</taxon>
        <taxon>Acetobacterium</taxon>
    </lineage>
</organism>
<reference evidence="4" key="1">
    <citation type="submission" date="2011-07" db="EMBL/GenBank/DDBJ databases">
        <title>Complete genome sequence of Acetobacterium woodii.</title>
        <authorList>
            <person name="Poehlein A."/>
            <person name="Schmidt S."/>
            <person name="Kaster A.-K."/>
            <person name="Goenrich M."/>
            <person name="Vollmers J."/>
            <person name="Thuermer A."/>
            <person name="Gottschalk G."/>
            <person name="Thauer R.K."/>
            <person name="Daniel R."/>
            <person name="Mueller V."/>
        </authorList>
    </citation>
    <scope>NUCLEOTIDE SEQUENCE [LARGE SCALE GENOMIC DNA]</scope>
    <source>
        <strain evidence="4">ATCC 29683 / DSM 1030 / JCM 2381 / KCTC 1655 / WB1</strain>
    </source>
</reference>
<dbReference type="GO" id="GO:0009691">
    <property type="term" value="P:cytokinin biosynthetic process"/>
    <property type="evidence" value="ECO:0007669"/>
    <property type="project" value="UniProtKB-UniRule"/>
</dbReference>
<dbReference type="InterPro" id="IPR005269">
    <property type="entry name" value="LOG"/>
</dbReference>
<proteinExistence type="inferred from homology"/>
<comment type="similarity">
    <text evidence="1 2">Belongs to the LOG family.</text>
</comment>
<dbReference type="eggNOG" id="COG1611">
    <property type="taxonomic scope" value="Bacteria"/>
</dbReference>
<protein>
    <recommendedName>
        <fullName evidence="2">Cytokinin riboside 5'-monophosphate phosphoribohydrolase</fullName>
        <ecNumber evidence="2">3.2.2.n1</ecNumber>
    </recommendedName>
</protein>
<dbReference type="EMBL" id="CP002987">
    <property type="protein sequence ID" value="AFA49928.1"/>
    <property type="molecule type" value="Genomic_DNA"/>
</dbReference>
<sequence length="205" mass="22789">MIQRGETMKRICVYSGSNLGIRPEYKEITKQLGTVLVQNNIELVYGGSQTGLMGEIANEMLQQNGKVTGVTPKGLFPKEVINDHLTQLIEVKNMHERKQTMADLSDGFIAIPGGIGTFEELFETYSWAQLGIHQKPIGILNISHFFDSFIALMQNIVTEGFMNPSNTQLVLVSSDPAELIEKMICYSPPVLGNKWSQLDAILKKS</sequence>
<reference evidence="3 4" key="2">
    <citation type="journal article" date="2012" name="PLoS ONE">
        <title>An ancient pathway combining carbon dioxide fixation with the generation and utilization of a sodium ion gradient for ATP synthesis.</title>
        <authorList>
            <person name="Poehlein A."/>
            <person name="Schmidt S."/>
            <person name="Kaster A.K."/>
            <person name="Goenrich M."/>
            <person name="Vollmers J."/>
            <person name="Thurmer A."/>
            <person name="Bertsch J."/>
            <person name="Schuchmann K."/>
            <person name="Voigt B."/>
            <person name="Hecker M."/>
            <person name="Daniel R."/>
            <person name="Thauer R.K."/>
            <person name="Gottschalk G."/>
            <person name="Muller V."/>
        </authorList>
    </citation>
    <scope>NUCLEOTIDE SEQUENCE [LARGE SCALE GENOMIC DNA]</scope>
    <source>
        <strain evidence="4">ATCC 29683 / DSM 1030 / JCM 2381 / KCTC 1655 / WB1</strain>
    </source>
</reference>
<evidence type="ECO:0000313" key="4">
    <source>
        <dbReference type="Proteomes" id="UP000007177"/>
    </source>
</evidence>
<dbReference type="NCBIfam" id="TIGR00730">
    <property type="entry name" value="Rossman fold protein, TIGR00730 family"/>
    <property type="match status" value="1"/>
</dbReference>
<dbReference type="EC" id="3.2.2.n1" evidence="2"/>
<dbReference type="Gene3D" id="3.40.50.450">
    <property type="match status" value="1"/>
</dbReference>
<dbReference type="STRING" id="931626.Awo_c32000"/>
<dbReference type="PANTHER" id="PTHR31223:SF70">
    <property type="entry name" value="LOG FAMILY PROTEIN YJL055W"/>
    <property type="match status" value="1"/>
</dbReference>
<dbReference type="GO" id="GO:0005829">
    <property type="term" value="C:cytosol"/>
    <property type="evidence" value="ECO:0007669"/>
    <property type="project" value="TreeGrafter"/>
</dbReference>
<dbReference type="Pfam" id="PF03641">
    <property type="entry name" value="Lysine_decarbox"/>
    <property type="match status" value="1"/>
</dbReference>
<evidence type="ECO:0000256" key="1">
    <source>
        <dbReference type="ARBA" id="ARBA00006763"/>
    </source>
</evidence>
<dbReference type="SUPFAM" id="SSF102405">
    <property type="entry name" value="MCP/YpsA-like"/>
    <property type="match status" value="1"/>
</dbReference>
<evidence type="ECO:0000313" key="3">
    <source>
        <dbReference type="EMBL" id="AFA49928.1"/>
    </source>
</evidence>
<dbReference type="KEGG" id="awo:Awo_c32000"/>
<dbReference type="Proteomes" id="UP000007177">
    <property type="component" value="Chromosome"/>
</dbReference>
<gene>
    <name evidence="3" type="ordered locus">Awo_c32000</name>
</gene>
<dbReference type="HOGENOM" id="CLU_058336_4_2_9"/>
<dbReference type="GO" id="GO:0016799">
    <property type="term" value="F:hydrolase activity, hydrolyzing N-glycosyl compounds"/>
    <property type="evidence" value="ECO:0007669"/>
    <property type="project" value="TreeGrafter"/>
</dbReference>
<dbReference type="AlphaFoldDB" id="H6LJK0"/>
<keyword evidence="2" id="KW-0378">Hydrolase</keyword>
<keyword evidence="2" id="KW-0203">Cytokinin biosynthesis</keyword>